<dbReference type="AlphaFoldDB" id="A0A9W8L0Q0"/>
<dbReference type="Gene3D" id="3.30.70.890">
    <property type="entry name" value="GHMP kinase, C-terminal domain"/>
    <property type="match status" value="1"/>
</dbReference>
<dbReference type="EC" id="2.7.1.39" evidence="3"/>
<evidence type="ECO:0000256" key="7">
    <source>
        <dbReference type="ARBA" id="ARBA00022697"/>
    </source>
</evidence>
<evidence type="ECO:0000256" key="3">
    <source>
        <dbReference type="ARBA" id="ARBA00012078"/>
    </source>
</evidence>
<evidence type="ECO:0000256" key="6">
    <source>
        <dbReference type="ARBA" id="ARBA00022679"/>
    </source>
</evidence>
<dbReference type="InterPro" id="IPR006203">
    <property type="entry name" value="GHMP_knse_ATP-bd_CS"/>
</dbReference>
<comment type="pathway">
    <text evidence="1">Amino-acid biosynthesis; L-threonine biosynthesis; L-threonine from L-aspartate: step 4/5.</text>
</comment>
<dbReference type="Gene3D" id="3.30.230.10">
    <property type="match status" value="1"/>
</dbReference>
<evidence type="ECO:0000256" key="4">
    <source>
        <dbReference type="ARBA" id="ARBA00017858"/>
    </source>
</evidence>
<evidence type="ECO:0000256" key="9">
    <source>
        <dbReference type="ARBA" id="ARBA00022777"/>
    </source>
</evidence>
<dbReference type="InterPro" id="IPR020568">
    <property type="entry name" value="Ribosomal_Su5_D2-typ_SF"/>
</dbReference>
<accession>A0A9W8L0Q0</accession>
<dbReference type="Pfam" id="PF00288">
    <property type="entry name" value="GHMP_kinases_N"/>
    <property type="match status" value="1"/>
</dbReference>
<comment type="caution">
    <text evidence="13">The sequence shown here is derived from an EMBL/GenBank/DDBJ whole genome shotgun (WGS) entry which is preliminary data.</text>
</comment>
<evidence type="ECO:0000256" key="2">
    <source>
        <dbReference type="ARBA" id="ARBA00007370"/>
    </source>
</evidence>
<dbReference type="PIRSF" id="PIRSF000676">
    <property type="entry name" value="Homoser_kin"/>
    <property type="match status" value="1"/>
</dbReference>
<evidence type="ECO:0000313" key="13">
    <source>
        <dbReference type="EMBL" id="KAJ2680259.1"/>
    </source>
</evidence>
<evidence type="ECO:0000256" key="8">
    <source>
        <dbReference type="ARBA" id="ARBA00022741"/>
    </source>
</evidence>
<evidence type="ECO:0000256" key="10">
    <source>
        <dbReference type="ARBA" id="ARBA00022840"/>
    </source>
</evidence>
<dbReference type="SUPFAM" id="SSF54211">
    <property type="entry name" value="Ribosomal protein S5 domain 2-like"/>
    <property type="match status" value="1"/>
</dbReference>
<proteinExistence type="inferred from homology"/>
<dbReference type="EMBL" id="JANBTW010000006">
    <property type="protein sequence ID" value="KAJ2680259.1"/>
    <property type="molecule type" value="Genomic_DNA"/>
</dbReference>
<evidence type="ECO:0000313" key="14">
    <source>
        <dbReference type="Proteomes" id="UP001151518"/>
    </source>
</evidence>
<dbReference type="PROSITE" id="PS00627">
    <property type="entry name" value="GHMP_KINASES_ATP"/>
    <property type="match status" value="1"/>
</dbReference>
<dbReference type="InterPro" id="IPR000870">
    <property type="entry name" value="Homoserine_kinase"/>
</dbReference>
<keyword evidence="8" id="KW-0547">Nucleotide-binding</keyword>
<dbReference type="NCBIfam" id="TIGR00191">
    <property type="entry name" value="thrB"/>
    <property type="match status" value="1"/>
</dbReference>
<dbReference type="GO" id="GO:0004413">
    <property type="term" value="F:homoserine kinase activity"/>
    <property type="evidence" value="ECO:0007669"/>
    <property type="project" value="UniProtKB-EC"/>
</dbReference>
<gene>
    <name evidence="13" type="primary">THR1</name>
    <name evidence="13" type="ORF">GGI25_000852</name>
</gene>
<sequence>MAVSYEIKVPATSANIGPGFDVMGLSLSLYLTVNVHVDTEAPTTVAVAPNYNVTISYEGDNSSGLSLDPKKNLITDTALYVLACNGFSQFPRPTTARINNSIPLGRGLGSSGAAVVAGVVLANIAAELNLSQQRMLDYCLMIERHPDNVAAALVGGFIASYLADDDQSAQIPATSLSEAERVRREREEKAAAANPKVLLPPEKICRSVRLGCSPKIKAVAIIPRFELATSKARAALPESYNPKDVVYNLQRLAILTTALGSETPDPWLVYGAMMDKVHQPYRMHMIPGLPEILATLNPDNTPGLLGICLSGAGPTILALAVSNFDEIAAKIRAIFDRQPNGGVATGYEVLDIVSEGTTCIKKN</sequence>
<keyword evidence="7" id="KW-0791">Threonine biosynthesis</keyword>
<dbReference type="OrthoDB" id="195231at2759"/>
<protein>
    <recommendedName>
        <fullName evidence="4">Homoserine kinase</fullName>
        <ecNumber evidence="3">2.7.1.39</ecNumber>
    </recommendedName>
</protein>
<feature type="domain" description="GHMP kinase N-terminal" evidence="12">
    <location>
        <begin position="72"/>
        <end position="156"/>
    </location>
</feature>
<evidence type="ECO:0000259" key="12">
    <source>
        <dbReference type="Pfam" id="PF00288"/>
    </source>
</evidence>
<dbReference type="PRINTS" id="PR00958">
    <property type="entry name" value="HOMSERKINASE"/>
</dbReference>
<reference evidence="13" key="1">
    <citation type="submission" date="2022-07" db="EMBL/GenBank/DDBJ databases">
        <title>Phylogenomic reconstructions and comparative analyses of Kickxellomycotina fungi.</title>
        <authorList>
            <person name="Reynolds N.K."/>
            <person name="Stajich J.E."/>
            <person name="Barry K."/>
            <person name="Grigoriev I.V."/>
            <person name="Crous P."/>
            <person name="Smith M.E."/>
        </authorList>
    </citation>
    <scope>NUCLEOTIDE SEQUENCE</scope>
    <source>
        <strain evidence="13">NRRL 3115</strain>
    </source>
</reference>
<comment type="similarity">
    <text evidence="2">Belongs to the GHMP kinase family. Homoserine kinase subfamily.</text>
</comment>
<organism evidence="13 14">
    <name type="scientific">Coemansia spiralis</name>
    <dbReference type="NCBI Taxonomy" id="417178"/>
    <lineage>
        <taxon>Eukaryota</taxon>
        <taxon>Fungi</taxon>
        <taxon>Fungi incertae sedis</taxon>
        <taxon>Zoopagomycota</taxon>
        <taxon>Kickxellomycotina</taxon>
        <taxon>Kickxellomycetes</taxon>
        <taxon>Kickxellales</taxon>
        <taxon>Kickxellaceae</taxon>
        <taxon>Coemansia</taxon>
    </lineage>
</organism>
<dbReference type="PANTHER" id="PTHR20861">
    <property type="entry name" value="HOMOSERINE/4-DIPHOSPHOCYTIDYL-2-C-METHYL-D-ERYTHRITOL KINASE"/>
    <property type="match status" value="1"/>
</dbReference>
<keyword evidence="5" id="KW-0028">Amino-acid biosynthesis</keyword>
<name>A0A9W8L0Q0_9FUNG</name>
<evidence type="ECO:0000256" key="5">
    <source>
        <dbReference type="ARBA" id="ARBA00022605"/>
    </source>
</evidence>
<keyword evidence="9" id="KW-0418">Kinase</keyword>
<keyword evidence="10" id="KW-0067">ATP-binding</keyword>
<comment type="catalytic activity">
    <reaction evidence="11">
        <text>L-homoserine + ATP = O-phospho-L-homoserine + ADP + H(+)</text>
        <dbReference type="Rhea" id="RHEA:13985"/>
        <dbReference type="ChEBI" id="CHEBI:15378"/>
        <dbReference type="ChEBI" id="CHEBI:30616"/>
        <dbReference type="ChEBI" id="CHEBI:57476"/>
        <dbReference type="ChEBI" id="CHEBI:57590"/>
        <dbReference type="ChEBI" id="CHEBI:456216"/>
        <dbReference type="EC" id="2.7.1.39"/>
    </reaction>
    <physiologicalReaction direction="left-to-right" evidence="11">
        <dbReference type="Rhea" id="RHEA:13986"/>
    </physiologicalReaction>
</comment>
<dbReference type="Proteomes" id="UP001151518">
    <property type="component" value="Unassembled WGS sequence"/>
</dbReference>
<keyword evidence="6 13" id="KW-0808">Transferase</keyword>
<evidence type="ECO:0000256" key="11">
    <source>
        <dbReference type="ARBA" id="ARBA00049913"/>
    </source>
</evidence>
<dbReference type="InterPro" id="IPR014721">
    <property type="entry name" value="Ribsml_uS5_D2-typ_fold_subgr"/>
</dbReference>
<dbReference type="SUPFAM" id="SSF55060">
    <property type="entry name" value="GHMP Kinase, C-terminal domain"/>
    <property type="match status" value="1"/>
</dbReference>
<dbReference type="GO" id="GO:0005524">
    <property type="term" value="F:ATP binding"/>
    <property type="evidence" value="ECO:0007669"/>
    <property type="project" value="UniProtKB-KW"/>
</dbReference>
<dbReference type="PANTHER" id="PTHR20861:SF1">
    <property type="entry name" value="HOMOSERINE KINASE"/>
    <property type="match status" value="1"/>
</dbReference>
<dbReference type="InterPro" id="IPR036554">
    <property type="entry name" value="GHMP_kinase_C_sf"/>
</dbReference>
<dbReference type="GO" id="GO:0009088">
    <property type="term" value="P:threonine biosynthetic process"/>
    <property type="evidence" value="ECO:0007669"/>
    <property type="project" value="UniProtKB-KW"/>
</dbReference>
<dbReference type="InterPro" id="IPR006204">
    <property type="entry name" value="GHMP_kinase_N_dom"/>
</dbReference>
<evidence type="ECO:0000256" key="1">
    <source>
        <dbReference type="ARBA" id="ARBA00005015"/>
    </source>
</evidence>
<dbReference type="HAMAP" id="MF_00384">
    <property type="entry name" value="Homoser_kinase"/>
    <property type="match status" value="1"/>
</dbReference>